<evidence type="ECO:0000256" key="11">
    <source>
        <dbReference type="ARBA" id="ARBA00023180"/>
    </source>
</evidence>
<keyword evidence="7 13" id="KW-0812">Transmembrane</keyword>
<evidence type="ECO:0000313" key="15">
    <source>
        <dbReference type="EMBL" id="KJR88651.1"/>
    </source>
</evidence>
<evidence type="ECO:0000256" key="13">
    <source>
        <dbReference type="RuleBase" id="RU367106"/>
    </source>
</evidence>
<organism evidence="15 16">
    <name type="scientific">Sporothrix schenckii 1099-18</name>
    <dbReference type="NCBI Taxonomy" id="1397361"/>
    <lineage>
        <taxon>Eukaryota</taxon>
        <taxon>Fungi</taxon>
        <taxon>Dikarya</taxon>
        <taxon>Ascomycota</taxon>
        <taxon>Pezizomycotina</taxon>
        <taxon>Sordariomycetes</taxon>
        <taxon>Sordariomycetidae</taxon>
        <taxon>Ophiostomatales</taxon>
        <taxon>Ophiostomataceae</taxon>
        <taxon>Sporothrix</taxon>
    </lineage>
</organism>
<dbReference type="SUPFAM" id="SSF53649">
    <property type="entry name" value="Alkaline phosphatase-like"/>
    <property type="match status" value="1"/>
</dbReference>
<evidence type="ECO:0000259" key="14">
    <source>
        <dbReference type="Pfam" id="PF19316"/>
    </source>
</evidence>
<feature type="transmembrane region" description="Helical" evidence="13">
    <location>
        <begin position="576"/>
        <end position="593"/>
    </location>
</feature>
<feature type="transmembrane region" description="Helical" evidence="13">
    <location>
        <begin position="742"/>
        <end position="769"/>
    </location>
</feature>
<feature type="transmembrane region" description="Helical" evidence="13">
    <location>
        <begin position="488"/>
        <end position="511"/>
    </location>
</feature>
<evidence type="ECO:0000256" key="7">
    <source>
        <dbReference type="ARBA" id="ARBA00022692"/>
    </source>
</evidence>
<evidence type="ECO:0000256" key="6">
    <source>
        <dbReference type="ARBA" id="ARBA00022679"/>
    </source>
</evidence>
<reference evidence="15 16" key="2">
    <citation type="journal article" date="2015" name="Eukaryot. Cell">
        <title>Asexual propagation of a virulent clone complex in a human and feline outbreak of sporotrichosis.</title>
        <authorList>
            <person name="Teixeira Mde M."/>
            <person name="Rodrigues A.M."/>
            <person name="Tsui C.K."/>
            <person name="de Almeida L.G."/>
            <person name="Van Diepeningen A.D."/>
            <person name="van den Ende B.G."/>
            <person name="Fernandes G.F."/>
            <person name="Kano R."/>
            <person name="Hamelin R.C."/>
            <person name="Lopes-Bezerra L.M."/>
            <person name="Vasconcelos A.T."/>
            <person name="de Hoog S."/>
            <person name="de Camargo Z.P."/>
            <person name="Felipe M.S."/>
        </authorList>
    </citation>
    <scope>NUCLEOTIDE SEQUENCE [LARGE SCALE GENOMIC DNA]</scope>
    <source>
        <strain evidence="15 16">1099-18</strain>
    </source>
</reference>
<feature type="domain" description="GPI ethanolamine phosphate transferase 2 C-terminal" evidence="14">
    <location>
        <begin position="481"/>
        <end position="923"/>
    </location>
</feature>
<evidence type="ECO:0000256" key="12">
    <source>
        <dbReference type="ARBA" id="ARBA00056729"/>
    </source>
</evidence>
<proteinExistence type="inferred from homology"/>
<gene>
    <name evidence="15" type="ORF">SPSK_06993</name>
</gene>
<feature type="transmembrane region" description="Helical" evidence="13">
    <location>
        <begin position="523"/>
        <end position="542"/>
    </location>
</feature>
<evidence type="ECO:0000256" key="1">
    <source>
        <dbReference type="ARBA" id="ARBA00004477"/>
    </source>
</evidence>
<dbReference type="PANTHER" id="PTHR23072:SF0">
    <property type="entry name" value="GPI ETHANOLAMINE PHOSPHATE TRANSFERASE 2"/>
    <property type="match status" value="1"/>
</dbReference>
<sequence length="929" mass="99687">MAARNAAGTPLLAVLLLLGANLLIPLAIGIFGKGFFPYKPLLPGLAQYEDHGFGPPAPAPFDRIVFMVVDALRSDFVYVANSGFQFTQSLIRSGAAVPFTAHATSPTVTMPRIKAITTGSIPSFLDVVLNVDEGDKSSSLASQDTWLAQMKAKQTQQADGAAAGGKLVLYGDDTWLKLFPDTFDRADGTSSFFVADFTEVDNNVTRHVPRELRQTDWGLMVLHYLGLDHIGHKGGPRSPNMVPKQHEMDAIVREIYEAMETQPHLANTLLVLLGDHGMNDAGNHGASSAGETSPALLFVAPKLKTALADSAASFLPCPLAERDDFQFYHTVEQSDLAPTLGALLGFPAPKNNLGAFIPTFLPLWSERRDQVQILMHNGHQILRVLEAAFGPEVFAEVSIAECNSPQTHVQEIACAWHDIVRTAPRLEDDDESGGLTDASYDEWATKTIKHRKQLAKKQQVGQGLTASQWLRNAQQTMSGMASNYNIPMLGLGLGAAASSMVLAIGATYAFVSRGGGSGLGEMTPFALISITYGIMMFASSYVEEEHHFWYWATSAWLAVIGGRSVSLSARQPPKHVVAAVVTVVAAFMAVRLLRSWNQTGQKFAGEPDLVKTILQPNPQLLWTVVAATYALIAIELVQGLVVFPAAVTAPAVFLLVLSALSFKLVFTYEDSPELVASFASTLVELIERIDGGSTGPVTLIARARVVFAGLSVATAAAVYSIVVSKRQGNTLNRPATNVLLPLYALLAVTQSRTTNIPLFLLFGVIYRFLAAQQQQLTPTEITTAALLLQFASFFAFGGTNAISSVDLSSAYNGISGFSAGAVGVLIFVSNWAGSIYWAVASVLLLTTRSSSSPSCPWLQHASLLTVFAAASAVAVMAACTALRTHLFVWTVFSPKYLYCIAWSLGMHLGINLGLGGLLYWLGTSSKQTP</sequence>
<evidence type="ECO:0000256" key="9">
    <source>
        <dbReference type="ARBA" id="ARBA00022989"/>
    </source>
</evidence>
<protein>
    <recommendedName>
        <fullName evidence="4 13">GPI ethanolamine phosphate transferase 2</fullName>
    </recommendedName>
</protein>
<dbReference type="InterPro" id="IPR017850">
    <property type="entry name" value="Alkaline_phosphatase_core_sf"/>
</dbReference>
<dbReference type="PANTHER" id="PTHR23072">
    <property type="entry name" value="PHOSPHATIDYLINOSITOL GLYCAN-RELATED"/>
    <property type="match status" value="1"/>
</dbReference>
<feature type="transmembrane region" description="Helical" evidence="13">
    <location>
        <begin position="781"/>
        <end position="802"/>
    </location>
</feature>
<dbReference type="InterPro" id="IPR002591">
    <property type="entry name" value="Phosphodiest/P_Trfase"/>
</dbReference>
<keyword evidence="9 13" id="KW-1133">Transmembrane helix</keyword>
<feature type="transmembrane region" description="Helical" evidence="13">
    <location>
        <begin position="857"/>
        <end position="883"/>
    </location>
</feature>
<dbReference type="GO" id="GO:0006506">
    <property type="term" value="P:GPI anchor biosynthetic process"/>
    <property type="evidence" value="ECO:0007669"/>
    <property type="project" value="UniProtKB-UniPathway"/>
</dbReference>
<dbReference type="CDD" id="cd16024">
    <property type="entry name" value="GPI_EPT_2"/>
    <property type="match status" value="1"/>
</dbReference>
<dbReference type="GO" id="GO:0005789">
    <property type="term" value="C:endoplasmic reticulum membrane"/>
    <property type="evidence" value="ECO:0007669"/>
    <property type="project" value="UniProtKB-SubCell"/>
</dbReference>
<dbReference type="FunFam" id="3.40.720.10:FF:000045">
    <property type="entry name" value="GPI ethanolamine phosphate transferase 2"/>
    <property type="match status" value="1"/>
</dbReference>
<name>A0A0F2MKD5_SPOSC</name>
<dbReference type="RefSeq" id="XP_016591327.1">
    <property type="nucleotide sequence ID" value="XM_016733663.1"/>
</dbReference>
<comment type="caution">
    <text evidence="15">The sequence shown here is derived from an EMBL/GenBank/DDBJ whole genome shotgun (WGS) entry which is preliminary data.</text>
</comment>
<dbReference type="UniPathway" id="UPA00196"/>
<keyword evidence="6 13" id="KW-0808">Transferase</keyword>
<dbReference type="InterPro" id="IPR045687">
    <property type="entry name" value="PIGG/GPI7_C"/>
</dbReference>
<dbReference type="GeneID" id="27668940"/>
<comment type="subcellular location">
    <subcellularLocation>
        <location evidence="1 13">Endoplasmic reticulum membrane</location>
        <topology evidence="1 13">Multi-pass membrane protein</topology>
    </subcellularLocation>
</comment>
<feature type="transmembrane region" description="Helical" evidence="13">
    <location>
        <begin position="613"/>
        <end position="634"/>
    </location>
</feature>
<evidence type="ECO:0000256" key="2">
    <source>
        <dbReference type="ARBA" id="ARBA00004687"/>
    </source>
</evidence>
<dbReference type="Gene3D" id="3.40.720.10">
    <property type="entry name" value="Alkaline Phosphatase, subunit A"/>
    <property type="match status" value="1"/>
</dbReference>
<feature type="transmembrane region" description="Helical" evidence="13">
    <location>
        <begin position="641"/>
        <end position="662"/>
    </location>
</feature>
<keyword evidence="11" id="KW-0325">Glycoprotein</keyword>
<dbReference type="InterPro" id="IPR039527">
    <property type="entry name" value="PIGG/GPI7"/>
</dbReference>
<dbReference type="GO" id="GO:0051267">
    <property type="term" value="F:CP2 mannose-ethanolamine phosphotransferase activity"/>
    <property type="evidence" value="ECO:0007669"/>
    <property type="project" value="TreeGrafter"/>
</dbReference>
<comment type="function">
    <text evidence="12 13">Ethanolamine phosphate transferase involved in glycosylphosphatidylinositol-anchor biosynthesis. Transfers ethanolamine phosphate to the GPI second mannose.</text>
</comment>
<dbReference type="Pfam" id="PF19316">
    <property type="entry name" value="PIGO_PIGG"/>
    <property type="match status" value="1"/>
</dbReference>
<evidence type="ECO:0000256" key="3">
    <source>
        <dbReference type="ARBA" id="ARBA00005315"/>
    </source>
</evidence>
<feature type="transmembrane region" description="Helical" evidence="13">
    <location>
        <begin position="822"/>
        <end position="845"/>
    </location>
</feature>
<comment type="similarity">
    <text evidence="3 13">Belongs to the PIGG/PIGN/PIGO family. PIGG subfamily.</text>
</comment>
<accession>A0A0F2MKD5</accession>
<reference evidence="15 16" key="1">
    <citation type="journal article" date="2014" name="BMC Genomics">
        <title>Comparative genomics of the major fungal agents of human and animal Sporotrichosis: Sporothrix schenckii and Sporothrix brasiliensis.</title>
        <authorList>
            <person name="Teixeira M.M."/>
            <person name="de Almeida L.G."/>
            <person name="Kubitschek-Barreira P."/>
            <person name="Alves F.L."/>
            <person name="Kioshima E.S."/>
            <person name="Abadio A.K."/>
            <person name="Fernandes L."/>
            <person name="Derengowski L.S."/>
            <person name="Ferreira K.S."/>
            <person name="Souza R.C."/>
            <person name="Ruiz J.C."/>
            <person name="de Andrade N.C."/>
            <person name="Paes H.C."/>
            <person name="Nicola A.M."/>
            <person name="Albuquerque P."/>
            <person name="Gerber A.L."/>
            <person name="Martins V.P."/>
            <person name="Peconick L.D."/>
            <person name="Neto A.V."/>
            <person name="Chaucanez C.B."/>
            <person name="Silva P.A."/>
            <person name="Cunha O.L."/>
            <person name="de Oliveira F.F."/>
            <person name="dos Santos T.C."/>
            <person name="Barros A.L."/>
            <person name="Soares M.A."/>
            <person name="de Oliveira L.M."/>
            <person name="Marini M.M."/>
            <person name="Villalobos-Duno H."/>
            <person name="Cunha M.M."/>
            <person name="de Hoog S."/>
            <person name="da Silveira J.F."/>
            <person name="Henrissat B."/>
            <person name="Nino-Vega G.A."/>
            <person name="Cisalpino P.S."/>
            <person name="Mora-Montes H.M."/>
            <person name="Almeida S.R."/>
            <person name="Stajich J.E."/>
            <person name="Lopes-Bezerra L.M."/>
            <person name="Vasconcelos A.T."/>
            <person name="Felipe M.S."/>
        </authorList>
    </citation>
    <scope>NUCLEOTIDE SEQUENCE [LARGE SCALE GENOMIC DNA]</scope>
    <source>
        <strain evidence="15 16">1099-18</strain>
    </source>
</reference>
<evidence type="ECO:0000256" key="10">
    <source>
        <dbReference type="ARBA" id="ARBA00023136"/>
    </source>
</evidence>
<dbReference type="AlphaFoldDB" id="A0A0F2MKD5"/>
<dbReference type="Proteomes" id="UP000033710">
    <property type="component" value="Unassembled WGS sequence"/>
</dbReference>
<keyword evidence="8 13" id="KW-0256">Endoplasmic reticulum</keyword>
<dbReference type="KEGG" id="ssck:SPSK_06993"/>
<feature type="transmembrane region" description="Helical" evidence="13">
    <location>
        <begin position="548"/>
        <end position="569"/>
    </location>
</feature>
<dbReference type="OrthoDB" id="272139at2759"/>
<evidence type="ECO:0000313" key="16">
    <source>
        <dbReference type="Proteomes" id="UP000033710"/>
    </source>
</evidence>
<evidence type="ECO:0000256" key="5">
    <source>
        <dbReference type="ARBA" id="ARBA00022502"/>
    </source>
</evidence>
<dbReference type="EMBL" id="AXCR01000004">
    <property type="protein sequence ID" value="KJR88651.1"/>
    <property type="molecule type" value="Genomic_DNA"/>
</dbReference>
<dbReference type="Pfam" id="PF01663">
    <property type="entry name" value="Phosphodiest"/>
    <property type="match status" value="1"/>
</dbReference>
<keyword evidence="10 13" id="KW-0472">Membrane</keyword>
<dbReference type="VEuPathDB" id="FungiDB:SPSK_06993"/>
<dbReference type="InterPro" id="IPR037674">
    <property type="entry name" value="PIG-G_N"/>
</dbReference>
<comment type="pathway">
    <text evidence="2 13">Glycolipid biosynthesis; glycosylphosphatidylinositol-anchor biosynthesis.</text>
</comment>
<feature type="transmembrane region" description="Helical" evidence="13">
    <location>
        <begin position="703"/>
        <end position="722"/>
    </location>
</feature>
<feature type="transmembrane region" description="Helical" evidence="13">
    <location>
        <begin position="895"/>
        <end position="921"/>
    </location>
</feature>
<keyword evidence="5 13" id="KW-0337">GPI-anchor biosynthesis</keyword>
<evidence type="ECO:0000256" key="4">
    <source>
        <dbReference type="ARBA" id="ARBA00020830"/>
    </source>
</evidence>
<evidence type="ECO:0000256" key="8">
    <source>
        <dbReference type="ARBA" id="ARBA00022824"/>
    </source>
</evidence>